<sequence>MKKFFTNIFYNILPSFRIAIQNRDALAFEIQQISELKTQLLEMKEQLERYDSLYQNILGDSYQSPEKENTGTEQAYIQMQKSHYDNKNIPSADIVGQYQWHENFPYETFLLYEYGDVRYPIFESTEDKKALDFACGPGRMIKRMQKWFKEVDGCDIAERLLEEARCYVPEANLYKTNGNDLGDVPQEHYDYIYCTISMQHIASHNIRMKILEQMECALKPGGKIVLQMAYHPDFPYVWEIARHVVDNRELIVRGRLNQAMWMDDDFGAKETNGAHDVGIGKQDIRLVKSDIERYFKNFKYWFANVDDYYENLKGERHGSYWARSWIFIYGEKEM</sequence>
<dbReference type="InterPro" id="IPR041698">
    <property type="entry name" value="Methyltransf_25"/>
</dbReference>
<dbReference type="GO" id="GO:0008168">
    <property type="term" value="F:methyltransferase activity"/>
    <property type="evidence" value="ECO:0007669"/>
    <property type="project" value="UniProtKB-KW"/>
</dbReference>
<evidence type="ECO:0000256" key="2">
    <source>
        <dbReference type="ARBA" id="ARBA00022679"/>
    </source>
</evidence>
<evidence type="ECO:0000313" key="6">
    <source>
        <dbReference type="Proteomes" id="UP000433181"/>
    </source>
</evidence>
<name>A0A6I2UC13_9FIRM</name>
<organism evidence="5 6">
    <name type="scientific">Anaerovibrio slackiae</name>
    <dbReference type="NCBI Taxonomy" id="2652309"/>
    <lineage>
        <taxon>Bacteria</taxon>
        <taxon>Bacillati</taxon>
        <taxon>Bacillota</taxon>
        <taxon>Negativicutes</taxon>
        <taxon>Selenomonadales</taxon>
        <taxon>Selenomonadaceae</taxon>
        <taxon>Anaerovibrio</taxon>
    </lineage>
</organism>
<dbReference type="PANTHER" id="PTHR43861">
    <property type="entry name" value="TRANS-ACONITATE 2-METHYLTRANSFERASE-RELATED"/>
    <property type="match status" value="1"/>
</dbReference>
<dbReference type="AlphaFoldDB" id="A0A6I2UC13"/>
<keyword evidence="1 5" id="KW-0489">Methyltransferase</keyword>
<feature type="domain" description="Methyltransferase" evidence="4">
    <location>
        <begin position="131"/>
        <end position="222"/>
    </location>
</feature>
<dbReference type="GeneID" id="96778981"/>
<reference evidence="5 6" key="1">
    <citation type="submission" date="2019-08" db="EMBL/GenBank/DDBJ databases">
        <title>In-depth cultivation of the pig gut microbiome towards novel bacterial diversity and tailored functional studies.</title>
        <authorList>
            <person name="Wylensek D."/>
            <person name="Hitch T.C.A."/>
            <person name="Clavel T."/>
        </authorList>
    </citation>
    <scope>NUCLEOTIDE SEQUENCE [LARGE SCALE GENOMIC DNA]</scope>
    <source>
        <strain evidence="5 6">WCA-693-APC-5D-A</strain>
    </source>
</reference>
<dbReference type="CDD" id="cd02440">
    <property type="entry name" value="AdoMet_MTases"/>
    <property type="match status" value="1"/>
</dbReference>
<evidence type="ECO:0000259" key="4">
    <source>
        <dbReference type="Pfam" id="PF13649"/>
    </source>
</evidence>
<dbReference type="SUPFAM" id="SSF53335">
    <property type="entry name" value="S-adenosyl-L-methionine-dependent methyltransferases"/>
    <property type="match status" value="1"/>
</dbReference>
<dbReference type="Pfam" id="PF13649">
    <property type="entry name" value="Methyltransf_25"/>
    <property type="match status" value="1"/>
</dbReference>
<proteinExistence type="predicted"/>
<dbReference type="Proteomes" id="UP000433181">
    <property type="component" value="Unassembled WGS sequence"/>
</dbReference>
<protein>
    <submittedName>
        <fullName evidence="5">Class I SAM-dependent methyltransferase</fullName>
    </submittedName>
</protein>
<dbReference type="Gene3D" id="3.40.50.150">
    <property type="entry name" value="Vaccinia Virus protein VP39"/>
    <property type="match status" value="1"/>
</dbReference>
<dbReference type="EMBL" id="VUNR01000015">
    <property type="protein sequence ID" value="MSU09048.1"/>
    <property type="molecule type" value="Genomic_DNA"/>
</dbReference>
<dbReference type="PANTHER" id="PTHR43861:SF1">
    <property type="entry name" value="TRANS-ACONITATE 2-METHYLTRANSFERASE"/>
    <property type="match status" value="1"/>
</dbReference>
<feature type="coiled-coil region" evidence="3">
    <location>
        <begin position="26"/>
        <end position="53"/>
    </location>
</feature>
<keyword evidence="3" id="KW-0175">Coiled coil</keyword>
<dbReference type="RefSeq" id="WP_154407211.1">
    <property type="nucleotide sequence ID" value="NZ_JBJDWX010000051.1"/>
</dbReference>
<dbReference type="GO" id="GO:0032259">
    <property type="term" value="P:methylation"/>
    <property type="evidence" value="ECO:0007669"/>
    <property type="project" value="UniProtKB-KW"/>
</dbReference>
<comment type="caution">
    <text evidence="5">The sequence shown here is derived from an EMBL/GenBank/DDBJ whole genome shotgun (WGS) entry which is preliminary data.</text>
</comment>
<gene>
    <name evidence="5" type="ORF">FYJ84_08630</name>
</gene>
<evidence type="ECO:0000256" key="3">
    <source>
        <dbReference type="SAM" id="Coils"/>
    </source>
</evidence>
<evidence type="ECO:0000256" key="1">
    <source>
        <dbReference type="ARBA" id="ARBA00022603"/>
    </source>
</evidence>
<dbReference type="InterPro" id="IPR029063">
    <property type="entry name" value="SAM-dependent_MTases_sf"/>
</dbReference>
<keyword evidence="2 5" id="KW-0808">Transferase</keyword>
<evidence type="ECO:0000313" key="5">
    <source>
        <dbReference type="EMBL" id="MSU09048.1"/>
    </source>
</evidence>
<accession>A0A6I2UC13</accession>
<keyword evidence="6" id="KW-1185">Reference proteome</keyword>